<dbReference type="InterPro" id="IPR043128">
    <property type="entry name" value="Rev_trsase/Diguanyl_cyclase"/>
</dbReference>
<dbReference type="SUPFAM" id="SSF55073">
    <property type="entry name" value="Nucleotide cyclase"/>
    <property type="match status" value="1"/>
</dbReference>
<evidence type="ECO:0000259" key="4">
    <source>
        <dbReference type="PROSITE" id="PS50887"/>
    </source>
</evidence>
<protein>
    <recommendedName>
        <fullName evidence="1">diguanylate cyclase</fullName>
        <ecNumber evidence="1">2.7.7.65</ecNumber>
    </recommendedName>
</protein>
<feature type="transmembrane region" description="Helical" evidence="3">
    <location>
        <begin position="88"/>
        <end position="109"/>
    </location>
</feature>
<dbReference type="KEGG" id="trs:Terro_2839"/>
<dbReference type="PANTHER" id="PTHR45138:SF9">
    <property type="entry name" value="DIGUANYLATE CYCLASE DGCM-RELATED"/>
    <property type="match status" value="1"/>
</dbReference>
<dbReference type="InterPro" id="IPR000160">
    <property type="entry name" value="GGDEF_dom"/>
</dbReference>
<feature type="transmembrane region" description="Helical" evidence="3">
    <location>
        <begin position="57"/>
        <end position="76"/>
    </location>
</feature>
<reference evidence="5 6" key="1">
    <citation type="submission" date="2012-06" db="EMBL/GenBank/DDBJ databases">
        <title>Complete genome of Terriglobus roseus DSM 18391.</title>
        <authorList>
            <consortium name="US DOE Joint Genome Institute (JGI-PGF)"/>
            <person name="Lucas S."/>
            <person name="Copeland A."/>
            <person name="Lapidus A."/>
            <person name="Glavina del Rio T."/>
            <person name="Dalin E."/>
            <person name="Tice H."/>
            <person name="Bruce D."/>
            <person name="Goodwin L."/>
            <person name="Pitluck S."/>
            <person name="Peters L."/>
            <person name="Mikhailova N."/>
            <person name="Munk A.C.C."/>
            <person name="Kyrpides N."/>
            <person name="Mavromatis K."/>
            <person name="Ivanova N."/>
            <person name="Brettin T."/>
            <person name="Detter J.C."/>
            <person name="Han C."/>
            <person name="Larimer F."/>
            <person name="Land M."/>
            <person name="Hauser L."/>
            <person name="Markowitz V."/>
            <person name="Cheng J.-F."/>
            <person name="Hugenholtz P."/>
            <person name="Woyke T."/>
            <person name="Wu D."/>
            <person name="Brambilla E."/>
            <person name="Klenk H.-P."/>
            <person name="Eisen J.A."/>
        </authorList>
    </citation>
    <scope>NUCLEOTIDE SEQUENCE [LARGE SCALE GENOMIC DNA]</scope>
    <source>
        <strain evidence="6">DSM 18391 / NRRL B-41598 / KBS 63</strain>
    </source>
</reference>
<evidence type="ECO:0000256" key="1">
    <source>
        <dbReference type="ARBA" id="ARBA00012528"/>
    </source>
</evidence>
<comment type="catalytic activity">
    <reaction evidence="2">
        <text>2 GTP = 3',3'-c-di-GMP + 2 diphosphate</text>
        <dbReference type="Rhea" id="RHEA:24898"/>
        <dbReference type="ChEBI" id="CHEBI:33019"/>
        <dbReference type="ChEBI" id="CHEBI:37565"/>
        <dbReference type="ChEBI" id="CHEBI:58805"/>
        <dbReference type="EC" id="2.7.7.65"/>
    </reaction>
</comment>
<dbReference type="EMBL" id="CP003379">
    <property type="protein sequence ID" value="AFL89075.1"/>
    <property type="molecule type" value="Genomic_DNA"/>
</dbReference>
<dbReference type="FunFam" id="3.30.70.270:FF:000001">
    <property type="entry name" value="Diguanylate cyclase domain protein"/>
    <property type="match status" value="1"/>
</dbReference>
<dbReference type="Pfam" id="PF00990">
    <property type="entry name" value="GGDEF"/>
    <property type="match status" value="1"/>
</dbReference>
<name>I3ZIK7_TERRK</name>
<dbReference type="EC" id="2.7.7.65" evidence="1"/>
<feature type="transmembrane region" description="Helical" evidence="3">
    <location>
        <begin position="240"/>
        <end position="260"/>
    </location>
</feature>
<keyword evidence="3" id="KW-0472">Membrane</keyword>
<evidence type="ECO:0000313" key="6">
    <source>
        <dbReference type="Proteomes" id="UP000006056"/>
    </source>
</evidence>
<dbReference type="Gene3D" id="3.30.70.270">
    <property type="match status" value="1"/>
</dbReference>
<feature type="transmembrane region" description="Helical" evidence="3">
    <location>
        <begin position="204"/>
        <end position="228"/>
    </location>
</feature>
<keyword evidence="3" id="KW-1133">Transmembrane helix</keyword>
<dbReference type="InterPro" id="IPR050469">
    <property type="entry name" value="Diguanylate_Cyclase"/>
</dbReference>
<dbReference type="InterPro" id="IPR029787">
    <property type="entry name" value="Nucleotide_cyclase"/>
</dbReference>
<dbReference type="GO" id="GO:0005886">
    <property type="term" value="C:plasma membrane"/>
    <property type="evidence" value="ECO:0007669"/>
    <property type="project" value="TreeGrafter"/>
</dbReference>
<evidence type="ECO:0000256" key="3">
    <source>
        <dbReference type="SAM" id="Phobius"/>
    </source>
</evidence>
<sequence>MTRCSSHSNLSYIELTLSCHEKKTRVCMNMVPGCPFPGRSDIYQLIFGSGPQIEMRVLFIFAAILLLSGSLWLLAVRLSSSSLRGLGWLSGAAALSGGGLFLSACYGPLPLILSVVLAGELKLLSNVLIELSLIELLENEARIPKFNLAIVALSMLALPFVTYEHADYRLRATFLSAMMLAQISRNAWLLWSLKKLHLRHVLRFTLVGMFLSAVFQAVKIVIMVHYWVPRSPLTGNWYDNISLFCYLLCSLWVISGFFWLTTLQLTSKLENMAGTDPLTRLANRRVFREWMQREHLRSLRTGVPFSLLIVDLDHFKRVNDTMGHNAGDEVIRVCVERMQDSVRGIDVLGRWGGEEFVALLPRATVDAAELVAERIRRNIEEPIKLKVRGEEKLCRITVSLGITSYRGGEDTIEDMFDRADRALYAAKEAGRNCILTAA</sequence>
<dbReference type="SMART" id="SM00267">
    <property type="entry name" value="GGDEF"/>
    <property type="match status" value="1"/>
</dbReference>
<dbReference type="CDD" id="cd01949">
    <property type="entry name" value="GGDEF"/>
    <property type="match status" value="1"/>
</dbReference>
<dbReference type="PANTHER" id="PTHR45138">
    <property type="entry name" value="REGULATORY COMPONENTS OF SENSORY TRANSDUCTION SYSTEM"/>
    <property type="match status" value="1"/>
</dbReference>
<dbReference type="STRING" id="926566.Terro_2839"/>
<dbReference type="HOGENOM" id="CLU_000445_11_1_0"/>
<organism evidence="5 6">
    <name type="scientific">Terriglobus roseus (strain DSM 18391 / NRRL B-41598 / KBS 63)</name>
    <dbReference type="NCBI Taxonomy" id="926566"/>
    <lineage>
        <taxon>Bacteria</taxon>
        <taxon>Pseudomonadati</taxon>
        <taxon>Acidobacteriota</taxon>
        <taxon>Terriglobia</taxon>
        <taxon>Terriglobales</taxon>
        <taxon>Acidobacteriaceae</taxon>
        <taxon>Terriglobus</taxon>
    </lineage>
</organism>
<feature type="transmembrane region" description="Helical" evidence="3">
    <location>
        <begin position="146"/>
        <end position="166"/>
    </location>
</feature>
<dbReference type="PATRIC" id="fig|926566.3.peg.2825"/>
<proteinExistence type="predicted"/>
<accession>I3ZIK7</accession>
<evidence type="ECO:0000313" key="5">
    <source>
        <dbReference type="EMBL" id="AFL89075.1"/>
    </source>
</evidence>
<gene>
    <name evidence="5" type="ordered locus">Terro_2839</name>
</gene>
<feature type="domain" description="GGDEF" evidence="4">
    <location>
        <begin position="303"/>
        <end position="438"/>
    </location>
</feature>
<keyword evidence="3" id="KW-0812">Transmembrane</keyword>
<dbReference type="Proteomes" id="UP000006056">
    <property type="component" value="Chromosome"/>
</dbReference>
<dbReference type="eggNOG" id="COG3706">
    <property type="taxonomic scope" value="Bacteria"/>
</dbReference>
<keyword evidence="6" id="KW-1185">Reference proteome</keyword>
<dbReference type="NCBIfam" id="TIGR00254">
    <property type="entry name" value="GGDEF"/>
    <property type="match status" value="1"/>
</dbReference>
<dbReference type="GO" id="GO:0052621">
    <property type="term" value="F:diguanylate cyclase activity"/>
    <property type="evidence" value="ECO:0007669"/>
    <property type="project" value="UniProtKB-EC"/>
</dbReference>
<dbReference type="GO" id="GO:0043709">
    <property type="term" value="P:cell adhesion involved in single-species biofilm formation"/>
    <property type="evidence" value="ECO:0007669"/>
    <property type="project" value="TreeGrafter"/>
</dbReference>
<evidence type="ECO:0000256" key="2">
    <source>
        <dbReference type="ARBA" id="ARBA00034247"/>
    </source>
</evidence>
<dbReference type="AlphaFoldDB" id="I3ZIK7"/>
<dbReference type="PROSITE" id="PS50887">
    <property type="entry name" value="GGDEF"/>
    <property type="match status" value="1"/>
</dbReference>
<dbReference type="GO" id="GO:1902201">
    <property type="term" value="P:negative regulation of bacterial-type flagellum-dependent cell motility"/>
    <property type="evidence" value="ECO:0007669"/>
    <property type="project" value="TreeGrafter"/>
</dbReference>